<dbReference type="EMBL" id="CAMGYJ010000009">
    <property type="protein sequence ID" value="CAI0472991.1"/>
    <property type="molecule type" value="Genomic_DNA"/>
</dbReference>
<protein>
    <recommendedName>
        <fullName evidence="2">Disease resistance R13L4/SHOC-2-like LRR domain-containing protein</fullName>
    </recommendedName>
</protein>
<dbReference type="Gene3D" id="3.80.10.10">
    <property type="entry name" value="Ribonuclease Inhibitor"/>
    <property type="match status" value="1"/>
</dbReference>
<dbReference type="InterPro" id="IPR032675">
    <property type="entry name" value="LRR_dom_sf"/>
</dbReference>
<dbReference type="SUPFAM" id="SSF52058">
    <property type="entry name" value="L domain-like"/>
    <property type="match status" value="1"/>
</dbReference>
<organism evidence="3 4">
    <name type="scientific">Linum tenue</name>
    <dbReference type="NCBI Taxonomy" id="586396"/>
    <lineage>
        <taxon>Eukaryota</taxon>
        <taxon>Viridiplantae</taxon>
        <taxon>Streptophyta</taxon>
        <taxon>Embryophyta</taxon>
        <taxon>Tracheophyta</taxon>
        <taxon>Spermatophyta</taxon>
        <taxon>Magnoliopsida</taxon>
        <taxon>eudicotyledons</taxon>
        <taxon>Gunneridae</taxon>
        <taxon>Pentapetalae</taxon>
        <taxon>rosids</taxon>
        <taxon>fabids</taxon>
        <taxon>Malpighiales</taxon>
        <taxon>Linaceae</taxon>
        <taxon>Linum</taxon>
    </lineage>
</organism>
<dbReference type="Proteomes" id="UP001154282">
    <property type="component" value="Unassembled WGS sequence"/>
</dbReference>
<evidence type="ECO:0000256" key="1">
    <source>
        <dbReference type="ARBA" id="ARBA00022737"/>
    </source>
</evidence>
<dbReference type="PANTHER" id="PTHR47186">
    <property type="entry name" value="LEUCINE-RICH REPEAT-CONTAINING PROTEIN 57"/>
    <property type="match status" value="1"/>
</dbReference>
<sequence>MEMLPNEITRLVNLQVLILDFCEELRELPNDIVKLSYLECLSLIGCDALRHLPSGIKKLTRLKELSSFILALSESGAAAATAKISELKDLNLSGSLAITNLQSVEKDEAEAASLKRKQNL</sequence>
<proteinExistence type="predicted"/>
<reference evidence="3" key="1">
    <citation type="submission" date="2022-08" db="EMBL/GenBank/DDBJ databases">
        <authorList>
            <person name="Gutierrez-Valencia J."/>
        </authorList>
    </citation>
    <scope>NUCLEOTIDE SEQUENCE</scope>
</reference>
<dbReference type="AlphaFoldDB" id="A0AAV0PS83"/>
<dbReference type="Pfam" id="PF23598">
    <property type="entry name" value="LRR_14"/>
    <property type="match status" value="1"/>
</dbReference>
<keyword evidence="4" id="KW-1185">Reference proteome</keyword>
<evidence type="ECO:0000313" key="3">
    <source>
        <dbReference type="EMBL" id="CAI0472991.1"/>
    </source>
</evidence>
<dbReference type="PANTHER" id="PTHR47186:SF13">
    <property type="entry name" value="DISEASE RESISTANCE PROTEIN RGA3"/>
    <property type="match status" value="1"/>
</dbReference>
<evidence type="ECO:0000313" key="4">
    <source>
        <dbReference type="Proteomes" id="UP001154282"/>
    </source>
</evidence>
<name>A0AAV0PS83_9ROSI</name>
<gene>
    <name evidence="3" type="ORF">LITE_LOCUS39470</name>
</gene>
<comment type="caution">
    <text evidence="3">The sequence shown here is derived from an EMBL/GenBank/DDBJ whole genome shotgun (WGS) entry which is preliminary data.</text>
</comment>
<feature type="domain" description="Disease resistance R13L4/SHOC-2-like LRR" evidence="2">
    <location>
        <begin position="3"/>
        <end position="94"/>
    </location>
</feature>
<dbReference type="InterPro" id="IPR055414">
    <property type="entry name" value="LRR_R13L4/SHOC2-like"/>
</dbReference>
<keyword evidence="1" id="KW-0677">Repeat</keyword>
<accession>A0AAV0PS83</accession>
<evidence type="ECO:0000259" key="2">
    <source>
        <dbReference type="Pfam" id="PF23598"/>
    </source>
</evidence>